<organism evidence="4 5">
    <name type="scientific">Aphanomyces astaci</name>
    <name type="common">Crayfish plague agent</name>
    <dbReference type="NCBI Taxonomy" id="112090"/>
    <lineage>
        <taxon>Eukaryota</taxon>
        <taxon>Sar</taxon>
        <taxon>Stramenopiles</taxon>
        <taxon>Oomycota</taxon>
        <taxon>Saprolegniomycetes</taxon>
        <taxon>Saprolegniales</taxon>
        <taxon>Verrucalvaceae</taxon>
        <taxon>Aphanomyces</taxon>
    </lineage>
</organism>
<comment type="subcellular location">
    <subcellularLocation>
        <location evidence="1">Nucleus</location>
    </subcellularLocation>
</comment>
<evidence type="ECO:0000259" key="3">
    <source>
        <dbReference type="PROSITE" id="PS50013"/>
    </source>
</evidence>
<dbReference type="AlphaFoldDB" id="A0A397B2E4"/>
<dbReference type="InterPro" id="IPR000953">
    <property type="entry name" value="Chromo/chromo_shadow_dom"/>
</dbReference>
<dbReference type="InterPro" id="IPR016197">
    <property type="entry name" value="Chromo-like_dom_sf"/>
</dbReference>
<evidence type="ECO:0000313" key="4">
    <source>
        <dbReference type="EMBL" id="RHY11891.1"/>
    </source>
</evidence>
<reference evidence="4 5" key="1">
    <citation type="submission" date="2018-08" db="EMBL/GenBank/DDBJ databases">
        <title>Aphanomyces genome sequencing and annotation.</title>
        <authorList>
            <person name="Minardi D."/>
            <person name="Oidtmann B."/>
            <person name="Van Der Giezen M."/>
            <person name="Studholme D.J."/>
        </authorList>
    </citation>
    <scope>NUCLEOTIDE SEQUENCE [LARGE SCALE GENOMIC DNA]</scope>
    <source>
        <strain evidence="4 5">Kv</strain>
    </source>
</reference>
<dbReference type="InterPro" id="IPR023780">
    <property type="entry name" value="Chromo_domain"/>
</dbReference>
<dbReference type="Gene3D" id="2.40.50.40">
    <property type="match status" value="1"/>
</dbReference>
<feature type="non-terminal residue" evidence="4">
    <location>
        <position position="59"/>
    </location>
</feature>
<proteinExistence type="predicted"/>
<dbReference type="PROSITE" id="PS50013">
    <property type="entry name" value="CHROMO_2"/>
    <property type="match status" value="1"/>
</dbReference>
<comment type="caution">
    <text evidence="4">The sequence shown here is derived from an EMBL/GenBank/DDBJ whole genome shotgun (WGS) entry which is preliminary data.</text>
</comment>
<dbReference type="SUPFAM" id="SSF54160">
    <property type="entry name" value="Chromo domain-like"/>
    <property type="match status" value="1"/>
</dbReference>
<keyword evidence="2" id="KW-0539">Nucleus</keyword>
<protein>
    <recommendedName>
        <fullName evidence="3">Chromo domain-containing protein</fullName>
    </recommendedName>
</protein>
<accession>A0A397B2E4</accession>
<dbReference type="PROSITE" id="PS00598">
    <property type="entry name" value="CHROMO_1"/>
    <property type="match status" value="1"/>
</dbReference>
<sequence length="59" mass="6719">MVDARYVPTTNVFELLIKWRGLQHVENSWEPADNIFADVPVMLKAFCKAPKSAVIKKMA</sequence>
<feature type="domain" description="Chromo" evidence="3">
    <location>
        <begin position="1"/>
        <end position="46"/>
    </location>
</feature>
<dbReference type="Proteomes" id="UP000265427">
    <property type="component" value="Unassembled WGS sequence"/>
</dbReference>
<dbReference type="GO" id="GO:0005634">
    <property type="term" value="C:nucleus"/>
    <property type="evidence" value="ECO:0007669"/>
    <property type="project" value="UniProtKB-SubCell"/>
</dbReference>
<evidence type="ECO:0000256" key="2">
    <source>
        <dbReference type="ARBA" id="ARBA00023242"/>
    </source>
</evidence>
<name>A0A397B2E4_APHAT</name>
<evidence type="ECO:0000313" key="5">
    <source>
        <dbReference type="Proteomes" id="UP000265427"/>
    </source>
</evidence>
<dbReference type="InterPro" id="IPR023779">
    <property type="entry name" value="Chromodomain_CS"/>
</dbReference>
<dbReference type="EMBL" id="QUSZ01004957">
    <property type="protein sequence ID" value="RHY11891.1"/>
    <property type="molecule type" value="Genomic_DNA"/>
</dbReference>
<dbReference type="Pfam" id="PF00385">
    <property type="entry name" value="Chromo"/>
    <property type="match status" value="1"/>
</dbReference>
<dbReference type="VEuPathDB" id="FungiDB:H257_17108"/>
<gene>
    <name evidence="4" type="ORF">DYB36_012780</name>
</gene>
<evidence type="ECO:0000256" key="1">
    <source>
        <dbReference type="ARBA" id="ARBA00004123"/>
    </source>
</evidence>